<keyword evidence="4" id="KW-1185">Reference proteome</keyword>
<dbReference type="PANTHER" id="PTHR23028">
    <property type="entry name" value="ACETYLTRANSFERASE"/>
    <property type="match status" value="1"/>
</dbReference>
<feature type="transmembrane region" description="Helical" evidence="1">
    <location>
        <begin position="330"/>
        <end position="356"/>
    </location>
</feature>
<feature type="domain" description="Acyltransferase 3" evidence="2">
    <location>
        <begin position="19"/>
        <end position="347"/>
    </location>
</feature>
<dbReference type="STRING" id="333140.AWW68_12470"/>
<keyword evidence="1" id="KW-0472">Membrane</keyword>
<evidence type="ECO:0000313" key="4">
    <source>
        <dbReference type="Proteomes" id="UP000075606"/>
    </source>
</evidence>
<dbReference type="RefSeq" id="WP_068221887.1">
    <property type="nucleotide sequence ID" value="NZ_CP139724.1"/>
</dbReference>
<dbReference type="GO" id="GO:0000271">
    <property type="term" value="P:polysaccharide biosynthetic process"/>
    <property type="evidence" value="ECO:0007669"/>
    <property type="project" value="TreeGrafter"/>
</dbReference>
<dbReference type="PANTHER" id="PTHR23028:SF53">
    <property type="entry name" value="ACYL_TRANSF_3 DOMAIN-CONTAINING PROTEIN"/>
    <property type="match status" value="1"/>
</dbReference>
<keyword evidence="1" id="KW-0812">Transmembrane</keyword>
<proteinExistence type="predicted"/>
<feature type="transmembrane region" description="Helical" evidence="1">
    <location>
        <begin position="106"/>
        <end position="125"/>
    </location>
</feature>
<dbReference type="Pfam" id="PF01757">
    <property type="entry name" value="Acyl_transf_3"/>
    <property type="match status" value="1"/>
</dbReference>
<dbReference type="Proteomes" id="UP000075606">
    <property type="component" value="Unassembled WGS sequence"/>
</dbReference>
<protein>
    <recommendedName>
        <fullName evidence="2">Acyltransferase 3 domain-containing protein</fullName>
    </recommendedName>
</protein>
<feature type="transmembrane region" description="Helical" evidence="1">
    <location>
        <begin position="267"/>
        <end position="283"/>
    </location>
</feature>
<organism evidence="3 4">
    <name type="scientific">Roseivirga spongicola</name>
    <dbReference type="NCBI Taxonomy" id="333140"/>
    <lineage>
        <taxon>Bacteria</taxon>
        <taxon>Pseudomonadati</taxon>
        <taxon>Bacteroidota</taxon>
        <taxon>Cytophagia</taxon>
        <taxon>Cytophagales</taxon>
        <taxon>Roseivirgaceae</taxon>
        <taxon>Roseivirga</taxon>
    </lineage>
</organism>
<keyword evidence="1" id="KW-1133">Transmembrane helix</keyword>
<feature type="transmembrane region" description="Helical" evidence="1">
    <location>
        <begin position="58"/>
        <end position="85"/>
    </location>
</feature>
<name>A0A150X4G8_9BACT</name>
<dbReference type="EMBL" id="LRPC01000028">
    <property type="protein sequence ID" value="KYG73502.1"/>
    <property type="molecule type" value="Genomic_DNA"/>
</dbReference>
<feature type="transmembrane region" description="Helical" evidence="1">
    <location>
        <begin position="163"/>
        <end position="178"/>
    </location>
</feature>
<dbReference type="OrthoDB" id="290051at2"/>
<dbReference type="InterPro" id="IPR050879">
    <property type="entry name" value="Acyltransferase_3"/>
</dbReference>
<dbReference type="InterPro" id="IPR002656">
    <property type="entry name" value="Acyl_transf_3_dom"/>
</dbReference>
<reference evidence="3 4" key="1">
    <citation type="submission" date="2016-01" db="EMBL/GenBank/DDBJ databases">
        <title>Genome sequencing of Roseivirga spongicola UST030701-084.</title>
        <authorList>
            <person name="Selvaratnam C."/>
            <person name="Thevarajoo S."/>
            <person name="Goh K.M."/>
            <person name="Ee R."/>
            <person name="Chan K.-G."/>
            <person name="Chong C.S."/>
        </authorList>
    </citation>
    <scope>NUCLEOTIDE SEQUENCE [LARGE SCALE GENOMIC DNA]</scope>
    <source>
        <strain evidence="3 4">UST030701-084</strain>
    </source>
</reference>
<accession>A0A150X4G8</accession>
<comment type="caution">
    <text evidence="3">The sequence shown here is derived from an EMBL/GenBank/DDBJ whole genome shotgun (WGS) entry which is preliminary data.</text>
</comment>
<dbReference type="GO" id="GO:0016020">
    <property type="term" value="C:membrane"/>
    <property type="evidence" value="ECO:0007669"/>
    <property type="project" value="TreeGrafter"/>
</dbReference>
<evidence type="ECO:0000259" key="2">
    <source>
        <dbReference type="Pfam" id="PF01757"/>
    </source>
</evidence>
<evidence type="ECO:0000313" key="3">
    <source>
        <dbReference type="EMBL" id="KYG73502.1"/>
    </source>
</evidence>
<evidence type="ECO:0000256" key="1">
    <source>
        <dbReference type="SAM" id="Phobius"/>
    </source>
</evidence>
<gene>
    <name evidence="3" type="ORF">AWW68_12470</name>
</gene>
<feature type="transmembrane region" description="Helical" evidence="1">
    <location>
        <begin position="295"/>
        <end position="318"/>
    </location>
</feature>
<feature type="transmembrane region" description="Helical" evidence="1">
    <location>
        <begin position="20"/>
        <end position="38"/>
    </location>
</feature>
<dbReference type="GO" id="GO:0016747">
    <property type="term" value="F:acyltransferase activity, transferring groups other than amino-acyl groups"/>
    <property type="evidence" value="ECO:0007669"/>
    <property type="project" value="InterPro"/>
</dbReference>
<dbReference type="AlphaFoldDB" id="A0A150X4G8"/>
<sequence length="386" mass="44657">MKKLLQNLKRPNSGRSYIPFVDGIRFVAILPVVILHANERFLRYVYGEENLTGLNEQLNYLISRGAIGVMIFFALSGFVLALPFAKSGYTFSYKKYFTRRLERLEPPYIFWMSLFAIIFIIKSGMGVGEMAGHYFSSIFYVHNIVYAEFPVINPVAWSLEVEIQYYIIAPFLAILYFNQKDLSFRRIFLAALIILFIVFQHVFGFQYQPFRASILGQLQHFLVGLLAADLFVHSKNWVNKKAYLYDILGVATIIMMMFTWTDDLEKALLFSTALMGFFISTLKGKIVPQILSYKWIPVIGGMCYTIYLTHLPLLELIYSLIDRIGYSTTYFSGLTISLIITLPIILLSSIIFYTVIERPFMKKDGFQQILEKIKSRISKRLVKTEQ</sequence>
<feature type="transmembrane region" description="Helical" evidence="1">
    <location>
        <begin position="243"/>
        <end position="261"/>
    </location>
</feature>
<feature type="transmembrane region" description="Helical" evidence="1">
    <location>
        <begin position="187"/>
        <end position="208"/>
    </location>
</feature>